<dbReference type="EMBL" id="CP111015">
    <property type="protein sequence ID" value="WAR02839.1"/>
    <property type="molecule type" value="Genomic_DNA"/>
</dbReference>
<evidence type="ECO:0000313" key="3">
    <source>
        <dbReference type="Proteomes" id="UP001164746"/>
    </source>
</evidence>
<gene>
    <name evidence="2" type="ORF">MAR_009397</name>
</gene>
<protein>
    <submittedName>
        <fullName evidence="2">Uncharacterized protein</fullName>
    </submittedName>
</protein>
<feature type="compositionally biased region" description="Basic and acidic residues" evidence="1">
    <location>
        <begin position="7"/>
        <end position="17"/>
    </location>
</feature>
<name>A0ABY7E341_MYAAR</name>
<dbReference type="Proteomes" id="UP001164746">
    <property type="component" value="Chromosome 4"/>
</dbReference>
<sequence length="122" mass="14189">MPSMVHSADKNEPERPPSMDTVPKLPQLACAQPQAYSANPYEIDLSFRNVDIMTFQQQSRRRNQGYRSTFQTYAEWEKNYIVSQSESSECDSEDSDDKKGSERGFNLCWIEMLKVFNLFCEL</sequence>
<accession>A0ABY7E341</accession>
<feature type="region of interest" description="Disordered" evidence="1">
    <location>
        <begin position="1"/>
        <end position="24"/>
    </location>
</feature>
<evidence type="ECO:0000256" key="1">
    <source>
        <dbReference type="SAM" id="MobiDB-lite"/>
    </source>
</evidence>
<reference evidence="2" key="1">
    <citation type="submission" date="2022-11" db="EMBL/GenBank/DDBJ databases">
        <title>Centuries of genome instability and evolution in soft-shell clam transmissible cancer (bioRxiv).</title>
        <authorList>
            <person name="Hart S.F.M."/>
            <person name="Yonemitsu M.A."/>
            <person name="Giersch R.M."/>
            <person name="Beal B.F."/>
            <person name="Arriagada G."/>
            <person name="Davis B.W."/>
            <person name="Ostrander E.A."/>
            <person name="Goff S.P."/>
            <person name="Metzger M.J."/>
        </authorList>
    </citation>
    <scope>NUCLEOTIDE SEQUENCE</scope>
    <source>
        <strain evidence="2">MELC-2E11</strain>
        <tissue evidence="2">Siphon/mantle</tissue>
    </source>
</reference>
<keyword evidence="3" id="KW-1185">Reference proteome</keyword>
<proteinExistence type="predicted"/>
<organism evidence="2 3">
    <name type="scientific">Mya arenaria</name>
    <name type="common">Soft-shell clam</name>
    <dbReference type="NCBI Taxonomy" id="6604"/>
    <lineage>
        <taxon>Eukaryota</taxon>
        <taxon>Metazoa</taxon>
        <taxon>Spiralia</taxon>
        <taxon>Lophotrochozoa</taxon>
        <taxon>Mollusca</taxon>
        <taxon>Bivalvia</taxon>
        <taxon>Autobranchia</taxon>
        <taxon>Heteroconchia</taxon>
        <taxon>Euheterodonta</taxon>
        <taxon>Imparidentia</taxon>
        <taxon>Neoheterodontei</taxon>
        <taxon>Myida</taxon>
        <taxon>Myoidea</taxon>
        <taxon>Myidae</taxon>
        <taxon>Mya</taxon>
    </lineage>
</organism>
<feature type="region of interest" description="Disordered" evidence="1">
    <location>
        <begin position="83"/>
        <end position="102"/>
    </location>
</feature>
<evidence type="ECO:0000313" key="2">
    <source>
        <dbReference type="EMBL" id="WAR02839.1"/>
    </source>
</evidence>